<keyword evidence="3" id="KW-1185">Reference proteome</keyword>
<feature type="transmembrane region" description="Helical" evidence="1">
    <location>
        <begin position="20"/>
        <end position="38"/>
    </location>
</feature>
<dbReference type="Proteomes" id="UP000007383">
    <property type="component" value="Chromosome"/>
</dbReference>
<organism evidence="2 3">
    <name type="scientific">Spirochaeta africana (strain ATCC 700263 / DSM 8902 / Z-7692)</name>
    <dbReference type="NCBI Taxonomy" id="889378"/>
    <lineage>
        <taxon>Bacteria</taxon>
        <taxon>Pseudomonadati</taxon>
        <taxon>Spirochaetota</taxon>
        <taxon>Spirochaetia</taxon>
        <taxon>Spirochaetales</taxon>
        <taxon>Spirochaetaceae</taxon>
        <taxon>Spirochaeta</taxon>
    </lineage>
</organism>
<keyword evidence="1" id="KW-1133">Transmembrane helix</keyword>
<sequence>MFDLHLRMKPVKPDLLHIHIPLQFRWLFATLAILTAWVAISTGIWSPVAIGVLVLALLGLIYDERWIFDRVTGEVHYRIGFLFIGRHLVLAMRDIDHFEFRVVHQKGRELCQTVLWTTGLEPFLVESQPAAYRTLLLHEAELLAEFCGRPLSQP</sequence>
<dbReference type="AlphaFoldDB" id="H9UIA7"/>
<evidence type="ECO:0000313" key="2">
    <source>
        <dbReference type="EMBL" id="AFG37250.1"/>
    </source>
</evidence>
<reference evidence="3" key="1">
    <citation type="journal article" date="2013" name="Stand. Genomic Sci.">
        <title>Complete genome sequence of the halophilic bacterium Spirochaeta africana type strain (Z-7692(T)) from the alkaline Lake Magadi in the East African Rift.</title>
        <authorList>
            <person name="Liolos K."/>
            <person name="Abt B."/>
            <person name="Scheuner C."/>
            <person name="Teshima H."/>
            <person name="Held B."/>
            <person name="Lapidus A."/>
            <person name="Nolan M."/>
            <person name="Lucas S."/>
            <person name="Deshpande S."/>
            <person name="Cheng J.F."/>
            <person name="Tapia R."/>
            <person name="Goodwin L.A."/>
            <person name="Pitluck S."/>
            <person name="Pagani I."/>
            <person name="Ivanova N."/>
            <person name="Mavromatis K."/>
            <person name="Mikhailova N."/>
            <person name="Huntemann M."/>
            <person name="Pati A."/>
            <person name="Chen A."/>
            <person name="Palaniappan K."/>
            <person name="Land M."/>
            <person name="Rohde M."/>
            <person name="Tindall B.J."/>
            <person name="Detter J.C."/>
            <person name="Goker M."/>
            <person name="Bristow J."/>
            <person name="Eisen J.A."/>
            <person name="Markowitz V."/>
            <person name="Hugenholtz P."/>
            <person name="Woyke T."/>
            <person name="Klenk H.P."/>
            <person name="Kyrpides N.C."/>
        </authorList>
    </citation>
    <scope>NUCLEOTIDE SEQUENCE</scope>
    <source>
        <strain evidence="3">ATCC 700263 / DSM 8902 / Z-7692</strain>
    </source>
</reference>
<dbReference type="RefSeq" id="WP_014455239.1">
    <property type="nucleotide sequence ID" value="NC_017098.1"/>
</dbReference>
<evidence type="ECO:0000256" key="1">
    <source>
        <dbReference type="SAM" id="Phobius"/>
    </source>
</evidence>
<proteinExistence type="predicted"/>
<evidence type="ECO:0008006" key="4">
    <source>
        <dbReference type="Google" id="ProtNLM"/>
    </source>
</evidence>
<protein>
    <recommendedName>
        <fullName evidence="4">DUF304 domain-containing protein</fullName>
    </recommendedName>
</protein>
<dbReference type="KEGG" id="sfc:Spiaf_1171"/>
<keyword evidence="1" id="KW-0812">Transmembrane</keyword>
<name>H9UIA7_SPIAZ</name>
<evidence type="ECO:0000313" key="3">
    <source>
        <dbReference type="Proteomes" id="UP000007383"/>
    </source>
</evidence>
<feature type="transmembrane region" description="Helical" evidence="1">
    <location>
        <begin position="44"/>
        <end position="62"/>
    </location>
</feature>
<dbReference type="EMBL" id="CP003282">
    <property type="protein sequence ID" value="AFG37250.1"/>
    <property type="molecule type" value="Genomic_DNA"/>
</dbReference>
<dbReference type="STRING" id="889378.Spiaf_1171"/>
<accession>H9UIA7</accession>
<keyword evidence="1" id="KW-0472">Membrane</keyword>
<gene>
    <name evidence="2" type="ordered locus">Spiaf_1171</name>
</gene>
<dbReference type="PATRIC" id="fig|889378.3.peg.1170"/>
<dbReference type="HOGENOM" id="CLU_1703139_0_0_12"/>